<evidence type="ECO:0000256" key="1">
    <source>
        <dbReference type="ARBA" id="ARBA00004141"/>
    </source>
</evidence>
<evidence type="ECO:0000256" key="5">
    <source>
        <dbReference type="SAM" id="Phobius"/>
    </source>
</evidence>
<sequence>MGAVFNMITFDRLFIHYFNRFFKDPMNLLFVFLPLVFVLINGLVNQQTEEIAGYDVVLTASSIVLMLSFQFFFMESFVMVYTKDQKTSMRFRLGVSPVPKGHFFTAMASGSYLYALLQATAIIVITSLVFPTDWGNLAITGLTVLMMSCFTHLLALFVCLVTKTNETARSTVLVLPWIFMTIGGGVGLEISGFTLPKPIQLLFDYSPITLATNAIQETTVLAKGIRSSGFYLACLSGYLVVTVLLIMIVKGKERNR</sequence>
<feature type="transmembrane region" description="Helical" evidence="5">
    <location>
        <begin position="56"/>
        <end position="82"/>
    </location>
</feature>
<accession>A0A415ER94</accession>
<reference evidence="7 8" key="1">
    <citation type="submission" date="2018-08" db="EMBL/GenBank/DDBJ databases">
        <title>A genome reference for cultivated species of the human gut microbiota.</title>
        <authorList>
            <person name="Zou Y."/>
            <person name="Xue W."/>
            <person name="Luo G."/>
        </authorList>
    </citation>
    <scope>NUCLEOTIDE SEQUENCE [LARGE SCALE GENOMIC DNA]</scope>
    <source>
        <strain evidence="7 8">AF48-16</strain>
    </source>
</reference>
<keyword evidence="4 5" id="KW-0472">Membrane</keyword>
<feature type="transmembrane region" description="Helical" evidence="5">
    <location>
        <begin position="137"/>
        <end position="161"/>
    </location>
</feature>
<dbReference type="EMBL" id="QRMZ01000015">
    <property type="protein sequence ID" value="RHK05832.1"/>
    <property type="molecule type" value="Genomic_DNA"/>
</dbReference>
<feature type="transmembrane region" description="Helical" evidence="5">
    <location>
        <begin position="230"/>
        <end position="249"/>
    </location>
</feature>
<dbReference type="Proteomes" id="UP000286288">
    <property type="component" value="Unassembled WGS sequence"/>
</dbReference>
<evidence type="ECO:0000259" key="6">
    <source>
        <dbReference type="Pfam" id="PF01061"/>
    </source>
</evidence>
<keyword evidence="3 5" id="KW-1133">Transmembrane helix</keyword>
<evidence type="ECO:0000256" key="2">
    <source>
        <dbReference type="ARBA" id="ARBA00022692"/>
    </source>
</evidence>
<organism evidence="7 8">
    <name type="scientific">Enterococcus casseliflavus</name>
    <name type="common">Enterococcus flavescens</name>
    <dbReference type="NCBI Taxonomy" id="37734"/>
    <lineage>
        <taxon>Bacteria</taxon>
        <taxon>Bacillati</taxon>
        <taxon>Bacillota</taxon>
        <taxon>Bacilli</taxon>
        <taxon>Lactobacillales</taxon>
        <taxon>Enterococcaceae</taxon>
        <taxon>Enterococcus</taxon>
    </lineage>
</organism>
<comment type="caution">
    <text evidence="7">The sequence shown here is derived from an EMBL/GenBank/DDBJ whole genome shotgun (WGS) entry which is preliminary data.</text>
</comment>
<dbReference type="GO" id="GO:0140359">
    <property type="term" value="F:ABC-type transporter activity"/>
    <property type="evidence" value="ECO:0007669"/>
    <property type="project" value="InterPro"/>
</dbReference>
<feature type="transmembrane region" description="Helical" evidence="5">
    <location>
        <begin position="26"/>
        <end position="44"/>
    </location>
</feature>
<name>A0A415ER94_ENTCA</name>
<evidence type="ECO:0000256" key="3">
    <source>
        <dbReference type="ARBA" id="ARBA00022989"/>
    </source>
</evidence>
<dbReference type="GO" id="GO:0016020">
    <property type="term" value="C:membrane"/>
    <property type="evidence" value="ECO:0007669"/>
    <property type="project" value="UniProtKB-SubCell"/>
</dbReference>
<feature type="domain" description="ABC-2 type transporter transmembrane" evidence="6">
    <location>
        <begin position="17"/>
        <end position="217"/>
    </location>
</feature>
<evidence type="ECO:0000313" key="7">
    <source>
        <dbReference type="EMBL" id="RHK05832.1"/>
    </source>
</evidence>
<evidence type="ECO:0000256" key="4">
    <source>
        <dbReference type="ARBA" id="ARBA00023136"/>
    </source>
</evidence>
<evidence type="ECO:0000313" key="8">
    <source>
        <dbReference type="Proteomes" id="UP000286288"/>
    </source>
</evidence>
<protein>
    <submittedName>
        <fullName evidence="7">ABC transporter permease</fullName>
    </submittedName>
</protein>
<dbReference type="Pfam" id="PF01061">
    <property type="entry name" value="ABC2_membrane"/>
    <property type="match status" value="1"/>
</dbReference>
<gene>
    <name evidence="7" type="ORF">DW084_11910</name>
</gene>
<feature type="transmembrane region" description="Helical" evidence="5">
    <location>
        <begin position="173"/>
        <end position="195"/>
    </location>
</feature>
<keyword evidence="2 5" id="KW-0812">Transmembrane</keyword>
<feature type="transmembrane region" description="Helical" evidence="5">
    <location>
        <begin position="103"/>
        <end position="125"/>
    </location>
</feature>
<dbReference type="InterPro" id="IPR013525">
    <property type="entry name" value="ABC2_TM"/>
</dbReference>
<comment type="subcellular location">
    <subcellularLocation>
        <location evidence="1">Membrane</location>
        <topology evidence="1">Multi-pass membrane protein</topology>
    </subcellularLocation>
</comment>
<proteinExistence type="predicted"/>
<dbReference type="AlphaFoldDB" id="A0A415ER94"/>